<dbReference type="EMBL" id="AFOY02000007">
    <property type="protein sequence ID" value="EXF95563.1"/>
    <property type="molecule type" value="Genomic_DNA"/>
</dbReference>
<evidence type="ECO:0000313" key="2">
    <source>
        <dbReference type="Proteomes" id="UP000022611"/>
    </source>
</evidence>
<dbReference type="PATRIC" id="fig|1042209.11.peg.1495"/>
<gene>
    <name evidence="1" type="ORF">HK44_024710</name>
</gene>
<dbReference type="AlphaFoldDB" id="A0A010SXR6"/>
<reference evidence="1 2" key="1">
    <citation type="journal article" date="2011" name="J. Bacteriol.">
        <title>Draft genome sequence of the polycyclic aromatic hydrocarbon-degrading, genetically engineered bioluminescent bioreporter Pseudomonas fluorescens HK44.</title>
        <authorList>
            <person name="Chauhan A."/>
            <person name="Layton A.C."/>
            <person name="Williams D.E."/>
            <person name="Smartt A.E."/>
            <person name="Ripp S."/>
            <person name="Karpinets T.V."/>
            <person name="Brown S.D."/>
            <person name="Sayler G.S."/>
        </authorList>
    </citation>
    <scope>NUCLEOTIDE SEQUENCE [LARGE SCALE GENOMIC DNA]</scope>
    <source>
        <strain evidence="1 2">HK44</strain>
    </source>
</reference>
<organism evidence="1 2">
    <name type="scientific">Pseudomonas fluorescens HK44</name>
    <dbReference type="NCBI Taxonomy" id="1042209"/>
    <lineage>
        <taxon>Bacteria</taxon>
        <taxon>Pseudomonadati</taxon>
        <taxon>Pseudomonadota</taxon>
        <taxon>Gammaproteobacteria</taxon>
        <taxon>Pseudomonadales</taxon>
        <taxon>Pseudomonadaceae</taxon>
        <taxon>Pseudomonas</taxon>
    </lineage>
</organism>
<accession>A0A010SXR6</accession>
<name>A0A010SXR6_PSEFL</name>
<protein>
    <submittedName>
        <fullName evidence="1">Uncharacterized protein</fullName>
    </submittedName>
</protein>
<comment type="caution">
    <text evidence="1">The sequence shown here is derived from an EMBL/GenBank/DDBJ whole genome shotgun (WGS) entry which is preliminary data.</text>
</comment>
<evidence type="ECO:0000313" key="1">
    <source>
        <dbReference type="EMBL" id="EXF95563.1"/>
    </source>
</evidence>
<proteinExistence type="predicted"/>
<dbReference type="Proteomes" id="UP000022611">
    <property type="component" value="Unassembled WGS sequence"/>
</dbReference>
<sequence>MGQAPGYCVSIISGQLQTILDRYPNEPKPGVDRLINMLVAPTVFRILFASAALEVEVEVEVEELHRLIDIALNQ</sequence>
<dbReference type="HOGENOM" id="CLU_2685004_0_0_6"/>